<evidence type="ECO:0000313" key="1">
    <source>
        <dbReference type="EMBL" id="SMC41086.1"/>
    </source>
</evidence>
<keyword evidence="2" id="KW-1185">Reference proteome</keyword>
<comment type="caution">
    <text evidence="1">The sequence shown here is derived from an EMBL/GenBank/DDBJ whole genome shotgun (WGS) entry which is preliminary data.</text>
</comment>
<accession>A0AC61PIU0</accession>
<protein>
    <submittedName>
        <fullName evidence="1">Uncharacterized protein</fullName>
    </submittedName>
</protein>
<dbReference type="Proteomes" id="UP000192328">
    <property type="component" value="Unassembled WGS sequence"/>
</dbReference>
<reference evidence="1" key="1">
    <citation type="submission" date="2017-04" db="EMBL/GenBank/DDBJ databases">
        <authorList>
            <person name="Varghese N."/>
            <person name="Submissions S."/>
        </authorList>
    </citation>
    <scope>NUCLEOTIDE SEQUENCE</scope>
    <source>
        <strain evidence="1">WTE2008</strain>
    </source>
</reference>
<proteinExistence type="predicted"/>
<name>A0AC61PIU0_9FIRM</name>
<evidence type="ECO:0000313" key="2">
    <source>
        <dbReference type="Proteomes" id="UP000192328"/>
    </source>
</evidence>
<dbReference type="EMBL" id="FWXZ01000001">
    <property type="protein sequence ID" value="SMC41086.1"/>
    <property type="molecule type" value="Genomic_DNA"/>
</dbReference>
<sequence length="342" mass="37921">MVYSFELIKHANIRYRDCLSVLSRCELFAMLSSLGISCEIREETMGASRFLTFECRPLSDGELTFLSGHSSVVFMAEKHGDMLKPLPVLTDGYLPDDLPEVLKYKGKTSASFTRMMINTAVSLSAFHGQEQPLTFLDPLCGKATGCFCAAVAGMNAVGLDINKKEIGEAVSYFSRYLKFHKLKHTERSVSVTAKGHSLPVSEFIFADTKEHYQSGNTRQLRLACSDTADSPFLFRKSRAHIIAADLPYGVQHAPRANGKTDTLQGFLERGLPVWKKCLEPGGVIALSFNTFTLPSSSVRSALENAGFTLPDNDLFYSLKHEVEQAVMRDVIFAFNTQEESVK</sequence>
<gene>
    <name evidence="1" type="ORF">SAMN06297397_0730</name>
</gene>
<organism evidence="1 2">
    <name type="scientific">Aristaeella lactis</name>
    <dbReference type="NCBI Taxonomy" id="3046383"/>
    <lineage>
        <taxon>Bacteria</taxon>
        <taxon>Bacillati</taxon>
        <taxon>Bacillota</taxon>
        <taxon>Clostridia</taxon>
        <taxon>Eubacteriales</taxon>
        <taxon>Aristaeellaceae</taxon>
        <taxon>Aristaeella</taxon>
    </lineage>
</organism>